<evidence type="ECO:0000259" key="4">
    <source>
        <dbReference type="SMART" id="SM00849"/>
    </source>
</evidence>
<dbReference type="PANTHER" id="PTHR47619">
    <property type="entry name" value="METALLO-HYDROLASE YYCJ-RELATED"/>
    <property type="match status" value="1"/>
</dbReference>
<evidence type="ECO:0000256" key="2">
    <source>
        <dbReference type="ARBA" id="ARBA00034301"/>
    </source>
</evidence>
<dbReference type="AlphaFoldDB" id="A0A089HVS7"/>
<dbReference type="EMBL" id="CP009288">
    <property type="protein sequence ID" value="AIQ15207.1"/>
    <property type="molecule type" value="Genomic_DNA"/>
</dbReference>
<comment type="catalytic activity">
    <reaction evidence="1">
        <text>3',5'-cyclic CMP + H2O = CMP + H(+)</text>
        <dbReference type="Rhea" id="RHEA:72675"/>
        <dbReference type="ChEBI" id="CHEBI:15377"/>
        <dbReference type="ChEBI" id="CHEBI:15378"/>
        <dbReference type="ChEBI" id="CHEBI:58003"/>
        <dbReference type="ChEBI" id="CHEBI:60377"/>
    </reaction>
    <physiologicalReaction direction="left-to-right" evidence="1">
        <dbReference type="Rhea" id="RHEA:72676"/>
    </physiologicalReaction>
</comment>
<sequence length="268" mass="29763">MGISFTVLSSGSTGNATIIRGGGTTLMIDAGLSARRIEELLAMRELKGEEIDGILVTHEHSDHIKGLGAVSRKFNLPIYANSNTWGAIEKGIGNIEEHNRHVLETGQYKDFGDMRVESFAISHDAAEPVGYNFYEGKEKLSVATDLGYVSDKVRAAISDADVLVLEANHDIEMLRMGRYPWNTKRRILGDMGHLSNDAAGAALSEILTGRTKRTYLAHLSRDHNMIELARMSVRGAMEDRGCFYKDSEFRLCDTYYDRPTPWDTVSES</sequence>
<dbReference type="SUPFAM" id="SSF56281">
    <property type="entry name" value="Metallo-hydrolase/oxidoreductase"/>
    <property type="match status" value="1"/>
</dbReference>
<dbReference type="Pfam" id="PF12706">
    <property type="entry name" value="Lactamase_B_2"/>
    <property type="match status" value="1"/>
</dbReference>
<dbReference type="Proteomes" id="UP000029409">
    <property type="component" value="Chromosome"/>
</dbReference>
<comment type="function">
    <text evidence="2">Counteracts the endogenous Pycsar antiviral defense system. Phosphodiesterase that enables metal-dependent hydrolysis of host cyclic nucleotide Pycsar defense signals such as cCMP and cUMP.</text>
</comment>
<dbReference type="InterPro" id="IPR036866">
    <property type="entry name" value="RibonucZ/Hydroxyglut_hydro"/>
</dbReference>
<dbReference type="PANTHER" id="PTHR47619:SF1">
    <property type="entry name" value="EXODEOXYRIBONUCLEASE WALJ"/>
    <property type="match status" value="1"/>
</dbReference>
<organism evidence="5 6">
    <name type="scientific">Paenibacillus durus</name>
    <name type="common">Paenibacillus azotofixans</name>
    <dbReference type="NCBI Taxonomy" id="44251"/>
    <lineage>
        <taxon>Bacteria</taxon>
        <taxon>Bacillati</taxon>
        <taxon>Bacillota</taxon>
        <taxon>Bacilli</taxon>
        <taxon>Bacillales</taxon>
        <taxon>Paenibacillaceae</taxon>
        <taxon>Paenibacillus</taxon>
    </lineage>
</organism>
<dbReference type="InterPro" id="IPR052533">
    <property type="entry name" value="WalJ/YycJ-like"/>
</dbReference>
<comment type="catalytic activity">
    <reaction evidence="3">
        <text>3',5'-cyclic UMP + H2O = UMP + H(+)</text>
        <dbReference type="Rhea" id="RHEA:70575"/>
        <dbReference type="ChEBI" id="CHEBI:15377"/>
        <dbReference type="ChEBI" id="CHEBI:15378"/>
        <dbReference type="ChEBI" id="CHEBI:57865"/>
        <dbReference type="ChEBI" id="CHEBI:184387"/>
    </reaction>
    <physiologicalReaction direction="left-to-right" evidence="3">
        <dbReference type="Rhea" id="RHEA:70576"/>
    </physiologicalReaction>
</comment>
<dbReference type="eggNOG" id="COG1235">
    <property type="taxonomic scope" value="Bacteria"/>
</dbReference>
<evidence type="ECO:0000313" key="6">
    <source>
        <dbReference type="Proteomes" id="UP000029409"/>
    </source>
</evidence>
<dbReference type="GO" id="GO:0016787">
    <property type="term" value="F:hydrolase activity"/>
    <property type="evidence" value="ECO:0007669"/>
    <property type="project" value="UniProtKB-KW"/>
</dbReference>
<gene>
    <name evidence="5" type="ORF">PDUR_27645</name>
</gene>
<dbReference type="KEGG" id="pdu:PDUR_27645"/>
<keyword evidence="5" id="KW-0378">Hydrolase</keyword>
<evidence type="ECO:0000256" key="1">
    <source>
        <dbReference type="ARBA" id="ARBA00034221"/>
    </source>
</evidence>
<name>A0A089HVS7_PAEDU</name>
<dbReference type="STRING" id="44251.PDUR_27645"/>
<evidence type="ECO:0000313" key="5">
    <source>
        <dbReference type="EMBL" id="AIQ15207.1"/>
    </source>
</evidence>
<protein>
    <submittedName>
        <fullName evidence="5">Metallohydrolase</fullName>
    </submittedName>
</protein>
<dbReference type="InterPro" id="IPR001279">
    <property type="entry name" value="Metallo-B-lactamas"/>
</dbReference>
<proteinExistence type="predicted"/>
<accession>A0A089HVS7</accession>
<keyword evidence="6" id="KW-1185">Reference proteome</keyword>
<evidence type="ECO:0000256" key="3">
    <source>
        <dbReference type="ARBA" id="ARBA00048505"/>
    </source>
</evidence>
<feature type="domain" description="Metallo-beta-lactamase" evidence="4">
    <location>
        <begin position="13"/>
        <end position="191"/>
    </location>
</feature>
<reference evidence="5 6" key="1">
    <citation type="submission" date="2014-08" db="EMBL/GenBank/DDBJ databases">
        <title>Comparative genomics of the Paenibacillus odorifer group.</title>
        <authorList>
            <person name="den Bakker H.C."/>
            <person name="Tsai Y.-C."/>
            <person name="Martin N."/>
            <person name="Korlach J."/>
            <person name="Wiedmann M."/>
        </authorList>
    </citation>
    <scope>NUCLEOTIDE SEQUENCE [LARGE SCALE GENOMIC DNA]</scope>
    <source>
        <strain evidence="5 6">DSM 1735</strain>
    </source>
</reference>
<dbReference type="RefSeq" id="WP_042208889.1">
    <property type="nucleotide sequence ID" value="NZ_CP009288.1"/>
</dbReference>
<dbReference type="Gene3D" id="3.60.15.10">
    <property type="entry name" value="Ribonuclease Z/Hydroxyacylglutathione hydrolase-like"/>
    <property type="match status" value="1"/>
</dbReference>
<dbReference type="SMART" id="SM00849">
    <property type="entry name" value="Lactamase_B"/>
    <property type="match status" value="1"/>
</dbReference>
<dbReference type="OrthoDB" id="9781189at2"/>